<feature type="compositionally biased region" description="Basic and acidic residues" evidence="1">
    <location>
        <begin position="1"/>
        <end position="26"/>
    </location>
</feature>
<sequence>MEESRAGVREERGRGEGKEKRGREGRWAWSHRGHETQNTSVNKEDKLSPSSRSPPLPPLPPPPPPLVFKSNNVILREGRKELMNKRKSSRSEVSLHPVAAAALASCRASVSPAHRLNLLDEAGREIKLRLKKKYMLE</sequence>
<feature type="region of interest" description="Disordered" evidence="1">
    <location>
        <begin position="1"/>
        <end position="67"/>
    </location>
</feature>
<organism evidence="2 3">
    <name type="scientific">Portunus trituberculatus</name>
    <name type="common">Swimming crab</name>
    <name type="synonym">Neptunus trituberculatus</name>
    <dbReference type="NCBI Taxonomy" id="210409"/>
    <lineage>
        <taxon>Eukaryota</taxon>
        <taxon>Metazoa</taxon>
        <taxon>Ecdysozoa</taxon>
        <taxon>Arthropoda</taxon>
        <taxon>Crustacea</taxon>
        <taxon>Multicrustacea</taxon>
        <taxon>Malacostraca</taxon>
        <taxon>Eumalacostraca</taxon>
        <taxon>Eucarida</taxon>
        <taxon>Decapoda</taxon>
        <taxon>Pleocyemata</taxon>
        <taxon>Brachyura</taxon>
        <taxon>Eubrachyura</taxon>
        <taxon>Portunoidea</taxon>
        <taxon>Portunidae</taxon>
        <taxon>Portuninae</taxon>
        <taxon>Portunus</taxon>
    </lineage>
</organism>
<gene>
    <name evidence="2" type="ORF">E2C01_036446</name>
</gene>
<evidence type="ECO:0000313" key="3">
    <source>
        <dbReference type="Proteomes" id="UP000324222"/>
    </source>
</evidence>
<accession>A0A5B7FBD6</accession>
<dbReference type="EMBL" id="VSRR010005580">
    <property type="protein sequence ID" value="MPC42815.1"/>
    <property type="molecule type" value="Genomic_DNA"/>
</dbReference>
<comment type="caution">
    <text evidence="2">The sequence shown here is derived from an EMBL/GenBank/DDBJ whole genome shotgun (WGS) entry which is preliminary data.</text>
</comment>
<feature type="compositionally biased region" description="Pro residues" evidence="1">
    <location>
        <begin position="52"/>
        <end position="66"/>
    </location>
</feature>
<dbReference type="AlphaFoldDB" id="A0A5B7FBD6"/>
<proteinExistence type="predicted"/>
<dbReference type="Proteomes" id="UP000324222">
    <property type="component" value="Unassembled WGS sequence"/>
</dbReference>
<evidence type="ECO:0000313" key="2">
    <source>
        <dbReference type="EMBL" id="MPC42815.1"/>
    </source>
</evidence>
<protein>
    <submittedName>
        <fullName evidence="2">Uncharacterized protein</fullName>
    </submittedName>
</protein>
<reference evidence="2 3" key="1">
    <citation type="submission" date="2019-05" db="EMBL/GenBank/DDBJ databases">
        <title>Another draft genome of Portunus trituberculatus and its Hox gene families provides insights of decapod evolution.</title>
        <authorList>
            <person name="Jeong J.-H."/>
            <person name="Song I."/>
            <person name="Kim S."/>
            <person name="Choi T."/>
            <person name="Kim D."/>
            <person name="Ryu S."/>
            <person name="Kim W."/>
        </authorList>
    </citation>
    <scope>NUCLEOTIDE SEQUENCE [LARGE SCALE GENOMIC DNA]</scope>
    <source>
        <tissue evidence="2">Muscle</tissue>
    </source>
</reference>
<keyword evidence="3" id="KW-1185">Reference proteome</keyword>
<evidence type="ECO:0000256" key="1">
    <source>
        <dbReference type="SAM" id="MobiDB-lite"/>
    </source>
</evidence>
<name>A0A5B7FBD6_PORTR</name>